<gene>
    <name evidence="2" type="ORF">VL15_25140</name>
</gene>
<dbReference type="EMBL" id="LDWR01000045">
    <property type="protein sequence ID" value="KML51967.1"/>
    <property type="molecule type" value="Genomic_DNA"/>
</dbReference>
<proteinExistence type="predicted"/>
<dbReference type="Proteomes" id="UP000036338">
    <property type="component" value="Unassembled WGS sequence"/>
</dbReference>
<organism evidence="2 3">
    <name type="scientific">Burkholderia cepacia</name>
    <name type="common">Pseudomonas cepacia</name>
    <dbReference type="NCBI Taxonomy" id="292"/>
    <lineage>
        <taxon>Bacteria</taxon>
        <taxon>Pseudomonadati</taxon>
        <taxon>Pseudomonadota</taxon>
        <taxon>Betaproteobacteria</taxon>
        <taxon>Burkholderiales</taxon>
        <taxon>Burkholderiaceae</taxon>
        <taxon>Burkholderia</taxon>
        <taxon>Burkholderia cepacia complex</taxon>
    </lineage>
</organism>
<dbReference type="Gene3D" id="1.10.150.690">
    <property type="entry name" value="DUF2063"/>
    <property type="match status" value="1"/>
</dbReference>
<protein>
    <recommendedName>
        <fullName evidence="1">Putative DNA-binding domain-containing protein</fullName>
    </recommendedName>
</protein>
<feature type="domain" description="Putative DNA-binding" evidence="1">
    <location>
        <begin position="12"/>
        <end position="80"/>
    </location>
</feature>
<dbReference type="Pfam" id="PF09836">
    <property type="entry name" value="DUF2063"/>
    <property type="match status" value="1"/>
</dbReference>
<reference evidence="2 3" key="1">
    <citation type="submission" date="2015-05" db="EMBL/GenBank/DDBJ databases">
        <title>Draft genome of Burkholderia cepacia LK29.</title>
        <authorList>
            <person name="Chan X.Y."/>
        </authorList>
    </citation>
    <scope>NUCLEOTIDE SEQUENCE [LARGE SCALE GENOMIC DNA]</scope>
    <source>
        <strain evidence="2 3">LK29</strain>
    </source>
</reference>
<dbReference type="InterPro" id="IPR044922">
    <property type="entry name" value="DUF2063_N_sf"/>
</dbReference>
<accession>A0A0J5WN84</accession>
<comment type="caution">
    <text evidence="2">The sequence shown here is derived from an EMBL/GenBank/DDBJ whole genome shotgun (WGS) entry which is preliminary data.</text>
</comment>
<sequence>MRESPLAATAEPDEVLHQRVGLYRGNARSHWRGALANAYPVLLALVGDAYFDALSLAYARVHPSRSGDLNRFGDALPVFIGEYERDSRFRYFADVARLEWALHVACFAADVSVFTAQQWLELGDERLLDAKLAIHPACTAITSDYAIADIWRAHQLGGAFPQRLDGPTWTLVVRPVWRPTVCVHSEAAHAAFIALQNGRILADALDAAFAIDPAFDFATQWHAWITASAITGATSSTVSRSG</sequence>
<name>A0A0J5WN84_BURCE</name>
<evidence type="ECO:0000313" key="3">
    <source>
        <dbReference type="Proteomes" id="UP000036338"/>
    </source>
</evidence>
<dbReference type="AlphaFoldDB" id="A0A0J5WN84"/>
<dbReference type="PATRIC" id="fig|292.27.peg.5397"/>
<dbReference type="InterPro" id="IPR018640">
    <property type="entry name" value="DUF2063"/>
</dbReference>
<evidence type="ECO:0000313" key="2">
    <source>
        <dbReference type="EMBL" id="KML51967.1"/>
    </source>
</evidence>
<evidence type="ECO:0000259" key="1">
    <source>
        <dbReference type="Pfam" id="PF09836"/>
    </source>
</evidence>